<accession>A0A498R9N9</accession>
<protein>
    <submittedName>
        <fullName evidence="6">Glycoside hydrolase/deacetylase beta/alpha-barrel</fullName>
    </submittedName>
</protein>
<dbReference type="AlphaFoldDB" id="A0A498R9N9"/>
<evidence type="ECO:0000256" key="2">
    <source>
        <dbReference type="ARBA" id="ARBA00022723"/>
    </source>
</evidence>
<organism evidence="6 7">
    <name type="scientific">Lucifera butyrica</name>
    <dbReference type="NCBI Taxonomy" id="1351585"/>
    <lineage>
        <taxon>Bacteria</taxon>
        <taxon>Bacillati</taxon>
        <taxon>Bacillota</taxon>
        <taxon>Negativicutes</taxon>
        <taxon>Veillonellales</taxon>
        <taxon>Veillonellaceae</taxon>
        <taxon>Lucifera</taxon>
    </lineage>
</organism>
<sequence length="287" mass="31939">MKQIIINADDFGLHEKVNLGIIEGYKNGCITSTSLMAGGPAFQHAVDLTGGNPGLGVGVHLTLVGAQPVAPAGEIASLVNEDGNFAAGYGDFFKQFFAGRIRLKDVRLELTAQIEKIRAGGVAITHVDSHQHLHILPGIFDIVLDLCDQYSIPAMRIPDEAIFFFGGYPRKLFRTLARNGLTFLAGRARKRAKRRGLAIPDHFFGMLAGGNMQAEYLLNIVRRLPDGTAEIMIHPGLENQSLNERYGWNYHWQEELDAVRDPRLRYCVDQNHIRLLSFRELAHEQIL</sequence>
<dbReference type="CDD" id="cd10808">
    <property type="entry name" value="YdjC"/>
    <property type="match status" value="1"/>
</dbReference>
<dbReference type="GO" id="GO:0046872">
    <property type="term" value="F:metal ion binding"/>
    <property type="evidence" value="ECO:0007669"/>
    <property type="project" value="UniProtKB-KW"/>
</dbReference>
<dbReference type="Gene3D" id="3.20.20.370">
    <property type="entry name" value="Glycoside hydrolase/deacetylase"/>
    <property type="match status" value="1"/>
</dbReference>
<dbReference type="PANTHER" id="PTHR31609:SF1">
    <property type="entry name" value="CARBOHYDRATE DEACETYLASE"/>
    <property type="match status" value="1"/>
</dbReference>
<keyword evidence="7" id="KW-1185">Reference proteome</keyword>
<dbReference type="PANTHER" id="PTHR31609">
    <property type="entry name" value="YDJC DEACETYLASE FAMILY MEMBER"/>
    <property type="match status" value="1"/>
</dbReference>
<dbReference type="EMBL" id="UPPP01000068">
    <property type="protein sequence ID" value="VBB06853.1"/>
    <property type="molecule type" value="Genomic_DNA"/>
</dbReference>
<comment type="cofactor">
    <cofactor evidence="1">
        <name>Mg(2+)</name>
        <dbReference type="ChEBI" id="CHEBI:18420"/>
    </cofactor>
</comment>
<dbReference type="InterPro" id="IPR006879">
    <property type="entry name" value="YdjC-like"/>
</dbReference>
<dbReference type="InterPro" id="IPR011330">
    <property type="entry name" value="Glyco_hydro/deAcase_b/a-brl"/>
</dbReference>
<dbReference type="RefSeq" id="WP_122627799.1">
    <property type="nucleotide sequence ID" value="NZ_UPPP01000068.1"/>
</dbReference>
<evidence type="ECO:0000313" key="6">
    <source>
        <dbReference type="EMBL" id="VBB06853.1"/>
    </source>
</evidence>
<dbReference type="SUPFAM" id="SSF88713">
    <property type="entry name" value="Glycoside hydrolase/deacetylase"/>
    <property type="match status" value="1"/>
</dbReference>
<name>A0A498R9N9_9FIRM</name>
<dbReference type="OrthoDB" id="9774177at2"/>
<proteinExistence type="predicted"/>
<dbReference type="GO" id="GO:0016787">
    <property type="term" value="F:hydrolase activity"/>
    <property type="evidence" value="ECO:0007669"/>
    <property type="project" value="UniProtKB-KW"/>
</dbReference>
<evidence type="ECO:0000256" key="1">
    <source>
        <dbReference type="ARBA" id="ARBA00001946"/>
    </source>
</evidence>
<dbReference type="GO" id="GO:0019213">
    <property type="term" value="F:deacetylase activity"/>
    <property type="evidence" value="ECO:0007669"/>
    <property type="project" value="TreeGrafter"/>
</dbReference>
<dbReference type="GO" id="GO:0005975">
    <property type="term" value="P:carbohydrate metabolic process"/>
    <property type="evidence" value="ECO:0007669"/>
    <property type="project" value="InterPro"/>
</dbReference>
<dbReference type="Proteomes" id="UP000277811">
    <property type="component" value="Unassembled WGS sequence"/>
</dbReference>
<dbReference type="Pfam" id="PF04794">
    <property type="entry name" value="YdjC"/>
    <property type="match status" value="1"/>
</dbReference>
<evidence type="ECO:0000256" key="3">
    <source>
        <dbReference type="ARBA" id="ARBA00022801"/>
    </source>
</evidence>
<reference evidence="6 7" key="1">
    <citation type="submission" date="2018-06" db="EMBL/GenBank/DDBJ databases">
        <authorList>
            <person name="Strepis N."/>
        </authorList>
    </citation>
    <scope>NUCLEOTIDE SEQUENCE [LARGE SCALE GENOMIC DNA]</scope>
    <source>
        <strain evidence="6">LUCI</strain>
    </source>
</reference>
<gene>
    <name evidence="6" type="ORF">LUCI_2090</name>
</gene>
<keyword evidence="5" id="KW-0119">Carbohydrate metabolism</keyword>
<evidence type="ECO:0000256" key="4">
    <source>
        <dbReference type="ARBA" id="ARBA00022842"/>
    </source>
</evidence>
<evidence type="ECO:0000256" key="5">
    <source>
        <dbReference type="ARBA" id="ARBA00023277"/>
    </source>
</evidence>
<evidence type="ECO:0000313" key="7">
    <source>
        <dbReference type="Proteomes" id="UP000277811"/>
    </source>
</evidence>
<keyword evidence="4" id="KW-0460">Magnesium</keyword>
<dbReference type="InterPro" id="IPR017836">
    <property type="entry name" value="Hopanoid_biosynth-assoc_HpnK"/>
</dbReference>
<keyword evidence="3 6" id="KW-0378">Hydrolase</keyword>
<dbReference type="NCBIfam" id="TIGR03473">
    <property type="entry name" value="HpnK"/>
    <property type="match status" value="1"/>
</dbReference>
<keyword evidence="2" id="KW-0479">Metal-binding</keyword>